<dbReference type="CDD" id="cd11069">
    <property type="entry name" value="CYP_FUM15-like"/>
    <property type="match status" value="1"/>
</dbReference>
<dbReference type="PANTHER" id="PTHR24305">
    <property type="entry name" value="CYTOCHROME P450"/>
    <property type="match status" value="1"/>
</dbReference>
<dbReference type="InterPro" id="IPR002401">
    <property type="entry name" value="Cyt_P450_E_grp-I"/>
</dbReference>
<dbReference type="EMBL" id="JAVRRG010000122">
    <property type="protein sequence ID" value="KAK5083298.1"/>
    <property type="molecule type" value="Genomic_DNA"/>
</dbReference>
<comment type="caution">
    <text evidence="2">The sequence shown here is derived from an EMBL/GenBank/DDBJ whole genome shotgun (WGS) entry which is preliminary data.</text>
</comment>
<protein>
    <recommendedName>
        <fullName evidence="4">Cytochrome P450</fullName>
    </recommendedName>
</protein>
<evidence type="ECO:0000313" key="3">
    <source>
        <dbReference type="Proteomes" id="UP001345013"/>
    </source>
</evidence>
<dbReference type="InterPro" id="IPR001128">
    <property type="entry name" value="Cyt_P450"/>
</dbReference>
<dbReference type="InterPro" id="IPR050121">
    <property type="entry name" value="Cytochrome_P450_monoxygenase"/>
</dbReference>
<evidence type="ECO:0008006" key="4">
    <source>
        <dbReference type="Google" id="ProtNLM"/>
    </source>
</evidence>
<dbReference type="PANTHER" id="PTHR24305:SF166">
    <property type="entry name" value="CYTOCHROME P450 12A4, MITOCHONDRIAL-RELATED"/>
    <property type="match status" value="1"/>
</dbReference>
<evidence type="ECO:0000256" key="1">
    <source>
        <dbReference type="ARBA" id="ARBA00010617"/>
    </source>
</evidence>
<proteinExistence type="inferred from homology"/>
<dbReference type="InterPro" id="IPR036396">
    <property type="entry name" value="Cyt_P450_sf"/>
</dbReference>
<dbReference type="Pfam" id="PF00067">
    <property type="entry name" value="p450"/>
    <property type="match status" value="1"/>
</dbReference>
<dbReference type="Gene3D" id="1.10.630.10">
    <property type="entry name" value="Cytochrome P450"/>
    <property type="match status" value="1"/>
</dbReference>
<dbReference type="SUPFAM" id="SSF48264">
    <property type="entry name" value="Cytochrome P450"/>
    <property type="match status" value="1"/>
</dbReference>
<sequence length="543" mass="60535">MLPWKGVIVHTILVLTQPTYLAVRYLLDSEYFSFTNTSWFALTAMIWTYIVTQISVPFLTSPLHHLPSPPGERFPTGHLDFNGGKPPTDNIAKMLETPNDGLLVLRVMYLWCEVVPTRPDTIMDVLNTNNYDWEKPPGSRKLLARTLGEGLVVTEGNTHKAMRKAVAPAFSGHHVRDLVPLFYAKGLAFADSLAREASKSTDGKVEMLAQMSRVTLDIIGAAGIGKDFNTIENNKNPLANLYARITSSDRGPPWLFVLINSTMPTWFIERLRGTRYARVAEAQKQLRNDVRNLIQEKRRSTPDKLDEQKDIISIILRSGDFSDDYLVDQLLTFLAAGHDTTASALTWTTWLLALNPQMQDRLRAECNNRLADKTSSAIDASNFDAEAMPYLTAVCNETLRLYPPAPATARYSVKPTKIGGQYIPKGTTALISLWAINRDPTLWGDDADKFNPNRWLDGPNAANGGAKSPYALLTFIHGPRSCIGQTFARTEMKCLLAALVMRFTFEIADPDEKVEVGGFITIKPRNGLRLKLHDLKVEADAKA</sequence>
<dbReference type="PRINTS" id="PR00385">
    <property type="entry name" value="P450"/>
</dbReference>
<comment type="similarity">
    <text evidence="1">Belongs to the cytochrome P450 family.</text>
</comment>
<dbReference type="Proteomes" id="UP001345013">
    <property type="component" value="Unassembled WGS sequence"/>
</dbReference>
<keyword evidence="3" id="KW-1185">Reference proteome</keyword>
<name>A0ABR0K237_9EURO</name>
<dbReference type="PRINTS" id="PR00463">
    <property type="entry name" value="EP450I"/>
</dbReference>
<gene>
    <name evidence="2" type="ORF">LTR24_007795</name>
</gene>
<reference evidence="2 3" key="1">
    <citation type="submission" date="2023-08" db="EMBL/GenBank/DDBJ databases">
        <title>Black Yeasts Isolated from many extreme environments.</title>
        <authorList>
            <person name="Coleine C."/>
            <person name="Stajich J.E."/>
            <person name="Selbmann L."/>
        </authorList>
    </citation>
    <scope>NUCLEOTIDE SEQUENCE [LARGE SCALE GENOMIC DNA]</scope>
    <source>
        <strain evidence="2 3">CCFEE 5885</strain>
    </source>
</reference>
<organism evidence="2 3">
    <name type="scientific">Lithohypha guttulata</name>
    <dbReference type="NCBI Taxonomy" id="1690604"/>
    <lineage>
        <taxon>Eukaryota</taxon>
        <taxon>Fungi</taxon>
        <taxon>Dikarya</taxon>
        <taxon>Ascomycota</taxon>
        <taxon>Pezizomycotina</taxon>
        <taxon>Eurotiomycetes</taxon>
        <taxon>Chaetothyriomycetidae</taxon>
        <taxon>Chaetothyriales</taxon>
        <taxon>Trichomeriaceae</taxon>
        <taxon>Lithohypha</taxon>
    </lineage>
</organism>
<accession>A0ABR0K237</accession>
<evidence type="ECO:0000313" key="2">
    <source>
        <dbReference type="EMBL" id="KAK5083298.1"/>
    </source>
</evidence>